<evidence type="ECO:0000313" key="2">
    <source>
        <dbReference type="Proteomes" id="UP000299102"/>
    </source>
</evidence>
<dbReference type="Proteomes" id="UP000299102">
    <property type="component" value="Unassembled WGS sequence"/>
</dbReference>
<evidence type="ECO:0000313" key="1">
    <source>
        <dbReference type="EMBL" id="GBP42824.1"/>
    </source>
</evidence>
<gene>
    <name evidence="1" type="ORF">EVAR_83343_1</name>
</gene>
<sequence>MFSCRAKQAQGTRLSRTRSAARVNLIEAHPDPRVAETADAVATPDLNDTVALHLPRNNRVAQPPTAGGGVMIEPRLKNIDRKLIYGALCLIDVSVRHWAGAFVAFYWMRLIAGATADLAVLVDCGAE</sequence>
<protein>
    <submittedName>
        <fullName evidence="1">Uncharacterized protein</fullName>
    </submittedName>
</protein>
<keyword evidence="2" id="KW-1185">Reference proteome</keyword>
<proteinExistence type="predicted"/>
<dbReference type="EMBL" id="BGZK01000424">
    <property type="protein sequence ID" value="GBP42824.1"/>
    <property type="molecule type" value="Genomic_DNA"/>
</dbReference>
<organism evidence="1 2">
    <name type="scientific">Eumeta variegata</name>
    <name type="common">Bagworm moth</name>
    <name type="synonym">Eumeta japonica</name>
    <dbReference type="NCBI Taxonomy" id="151549"/>
    <lineage>
        <taxon>Eukaryota</taxon>
        <taxon>Metazoa</taxon>
        <taxon>Ecdysozoa</taxon>
        <taxon>Arthropoda</taxon>
        <taxon>Hexapoda</taxon>
        <taxon>Insecta</taxon>
        <taxon>Pterygota</taxon>
        <taxon>Neoptera</taxon>
        <taxon>Endopterygota</taxon>
        <taxon>Lepidoptera</taxon>
        <taxon>Glossata</taxon>
        <taxon>Ditrysia</taxon>
        <taxon>Tineoidea</taxon>
        <taxon>Psychidae</taxon>
        <taxon>Oiketicinae</taxon>
        <taxon>Eumeta</taxon>
    </lineage>
</organism>
<comment type="caution">
    <text evidence="1">The sequence shown here is derived from an EMBL/GenBank/DDBJ whole genome shotgun (WGS) entry which is preliminary data.</text>
</comment>
<accession>A0A4C1VY23</accession>
<reference evidence="1 2" key="1">
    <citation type="journal article" date="2019" name="Commun. Biol.">
        <title>The bagworm genome reveals a unique fibroin gene that provides high tensile strength.</title>
        <authorList>
            <person name="Kono N."/>
            <person name="Nakamura H."/>
            <person name="Ohtoshi R."/>
            <person name="Tomita M."/>
            <person name="Numata K."/>
            <person name="Arakawa K."/>
        </authorList>
    </citation>
    <scope>NUCLEOTIDE SEQUENCE [LARGE SCALE GENOMIC DNA]</scope>
</reference>
<dbReference type="AlphaFoldDB" id="A0A4C1VY23"/>
<name>A0A4C1VY23_EUMVA</name>